<protein>
    <submittedName>
        <fullName evidence="1">Butyrophilin subfamily 3 member A3</fullName>
    </submittedName>
</protein>
<sequence length="262" mass="29164">MKLTWSIQFFLCSLLVNLTGESDVVGSHEPVKATVGQDVILPCHLEPPFDVSTLTVEWKCNRTIVHLYRSGADDVHTQDKNFKNRTSLFHEEMSRGNISLKLTNVTELDAGNYSCCVPKLDSQVKRGNVILTVAPGEGETSAAGSGLSIGAIIGIVSGIVIAAVLVVAGLIVWKKYRNSGQNAGDDRGGVKFTKAKREDDREEDREEDRGEDREEDRGEDREEDREEDRKDNREEDRVDNREDDGEDDNQVYVPLNDRGDNA</sequence>
<keyword evidence="2" id="KW-1185">Reference proteome</keyword>
<accession>A0ACB7EUL5</accession>
<dbReference type="Proteomes" id="UP000805704">
    <property type="component" value="Chromosome 21"/>
</dbReference>
<reference evidence="1" key="1">
    <citation type="submission" date="2020-04" db="EMBL/GenBank/DDBJ databases">
        <title>A chromosome-scale assembly and high-density genetic map of the yellow drum (Nibea albiflora) genome.</title>
        <authorList>
            <person name="Xu D."/>
            <person name="Zhang W."/>
            <person name="Chen R."/>
            <person name="Tan P."/>
            <person name="Wang L."/>
            <person name="Song H."/>
            <person name="Tian L."/>
            <person name="Zhu Q."/>
            <person name="Wang B."/>
        </authorList>
    </citation>
    <scope>NUCLEOTIDE SEQUENCE</scope>
    <source>
        <strain evidence="1">ZJHYS-2018</strain>
    </source>
</reference>
<dbReference type="EMBL" id="CM024809">
    <property type="protein sequence ID" value="KAG8005915.1"/>
    <property type="molecule type" value="Genomic_DNA"/>
</dbReference>
<feature type="non-terminal residue" evidence="1">
    <location>
        <position position="262"/>
    </location>
</feature>
<organism evidence="1 2">
    <name type="scientific">Nibea albiflora</name>
    <name type="common">Yellow drum</name>
    <name type="synonym">Corvina albiflora</name>
    <dbReference type="NCBI Taxonomy" id="240163"/>
    <lineage>
        <taxon>Eukaryota</taxon>
        <taxon>Metazoa</taxon>
        <taxon>Chordata</taxon>
        <taxon>Craniata</taxon>
        <taxon>Vertebrata</taxon>
        <taxon>Euteleostomi</taxon>
        <taxon>Actinopterygii</taxon>
        <taxon>Neopterygii</taxon>
        <taxon>Teleostei</taxon>
        <taxon>Neoteleostei</taxon>
        <taxon>Acanthomorphata</taxon>
        <taxon>Eupercaria</taxon>
        <taxon>Sciaenidae</taxon>
        <taxon>Nibea</taxon>
    </lineage>
</organism>
<proteinExistence type="predicted"/>
<gene>
    <name evidence="1" type="primary">BTN3A3.2</name>
    <name evidence="1" type="ORF">GBF38_004978</name>
</gene>
<evidence type="ECO:0000313" key="2">
    <source>
        <dbReference type="Proteomes" id="UP000805704"/>
    </source>
</evidence>
<comment type="caution">
    <text evidence="1">The sequence shown here is derived from an EMBL/GenBank/DDBJ whole genome shotgun (WGS) entry which is preliminary data.</text>
</comment>
<name>A0ACB7EUL5_NIBAL</name>
<evidence type="ECO:0000313" key="1">
    <source>
        <dbReference type="EMBL" id="KAG8005915.1"/>
    </source>
</evidence>